<dbReference type="InterPro" id="IPR003797">
    <property type="entry name" value="DegV"/>
</dbReference>
<dbReference type="InterPro" id="IPR043168">
    <property type="entry name" value="DegV_C"/>
</dbReference>
<evidence type="ECO:0000256" key="1">
    <source>
        <dbReference type="ARBA" id="ARBA00023121"/>
    </source>
</evidence>
<evidence type="ECO:0000313" key="2">
    <source>
        <dbReference type="EMBL" id="PMP67723.1"/>
    </source>
</evidence>
<dbReference type="NCBIfam" id="TIGR00762">
    <property type="entry name" value="DegV"/>
    <property type="match status" value="1"/>
</dbReference>
<gene>
    <name evidence="2" type="ORF">C0189_02565</name>
</gene>
<dbReference type="EMBL" id="PNIL01000037">
    <property type="protein sequence ID" value="PMP67723.1"/>
    <property type="molecule type" value="Genomic_DNA"/>
</dbReference>
<dbReference type="Gene3D" id="3.30.1180.10">
    <property type="match status" value="1"/>
</dbReference>
<comment type="caution">
    <text evidence="2">The sequence shown here is derived from an EMBL/GenBank/DDBJ whole genome shotgun (WGS) entry which is preliminary data.</text>
</comment>
<dbReference type="RefSeq" id="WP_424587021.1">
    <property type="nucleotide sequence ID" value="NZ_JBNAUB010000035.1"/>
</dbReference>
<protein>
    <submittedName>
        <fullName evidence="2">DegV family protein</fullName>
    </submittedName>
</protein>
<dbReference type="Gene3D" id="3.40.50.10170">
    <property type="match status" value="1"/>
</dbReference>
<dbReference type="PROSITE" id="PS51482">
    <property type="entry name" value="DEGV"/>
    <property type="match status" value="1"/>
</dbReference>
<accession>A0A2J6WER0</accession>
<dbReference type="PANTHER" id="PTHR33434">
    <property type="entry name" value="DEGV DOMAIN-CONTAINING PROTEIN DR_1986-RELATED"/>
    <property type="match status" value="1"/>
</dbReference>
<dbReference type="PANTHER" id="PTHR33434:SF2">
    <property type="entry name" value="FATTY ACID-BINDING PROTEIN TM_1468"/>
    <property type="match status" value="1"/>
</dbReference>
<organism evidence="2 3">
    <name type="scientific">Caldisericum exile</name>
    <dbReference type="NCBI Taxonomy" id="693075"/>
    <lineage>
        <taxon>Bacteria</taxon>
        <taxon>Pseudomonadati</taxon>
        <taxon>Caldisericota/Cryosericota group</taxon>
        <taxon>Caldisericota</taxon>
        <taxon>Caldisericia</taxon>
        <taxon>Caldisericales</taxon>
        <taxon>Caldisericaceae</taxon>
        <taxon>Caldisericum</taxon>
    </lineage>
</organism>
<name>A0A2J6WER0_9BACT</name>
<sequence>MIKIVTDTTAYFNDDELKRYDIKIVPLYVKNERGQWKERIEISDDEFYERLKSGERFETSQPSPQDFIDAYKPLLDEGHEIISIHISTGLSGTVNSANAAKTLLQTDKITVIDSKSSSANLLRKVLLAYDLANKGYTREQIAEEIEKSYSRIFGFFLPMDIQYLERGGRISHFQSKISTALKLYFIVHLNEGRIDFYKLGRTRKGSTEELINIVKGLKNKFDGFEYVDTIYGANVEEGEEFRKRVEDAFGQKVTKYRIGPVLGAHLGPEFLGIGVVCKNKEVNDGESKNRN</sequence>
<dbReference type="Proteomes" id="UP000237040">
    <property type="component" value="Unassembled WGS sequence"/>
</dbReference>
<proteinExistence type="predicted"/>
<evidence type="ECO:0000313" key="3">
    <source>
        <dbReference type="Proteomes" id="UP000237040"/>
    </source>
</evidence>
<dbReference type="InterPro" id="IPR050270">
    <property type="entry name" value="DegV_domain_contain"/>
</dbReference>
<dbReference type="GO" id="GO:0008289">
    <property type="term" value="F:lipid binding"/>
    <property type="evidence" value="ECO:0007669"/>
    <property type="project" value="UniProtKB-KW"/>
</dbReference>
<reference evidence="2 3" key="1">
    <citation type="submission" date="2018-01" db="EMBL/GenBank/DDBJ databases">
        <title>Metagenomic assembled genomes from two thermal pools in the Uzon Caldera, Kamchatka, Russia.</title>
        <authorList>
            <person name="Wilkins L."/>
            <person name="Ettinger C."/>
        </authorList>
    </citation>
    <scope>NUCLEOTIDE SEQUENCE [LARGE SCALE GENOMIC DNA]</scope>
    <source>
        <strain evidence="2">ZAV-07</strain>
    </source>
</reference>
<dbReference type="AlphaFoldDB" id="A0A2J6WER0"/>
<dbReference type="SUPFAM" id="SSF82549">
    <property type="entry name" value="DAK1/DegV-like"/>
    <property type="match status" value="1"/>
</dbReference>
<dbReference type="Pfam" id="PF02645">
    <property type="entry name" value="DegV"/>
    <property type="match status" value="1"/>
</dbReference>
<keyword evidence="1" id="KW-0446">Lipid-binding</keyword>